<protein>
    <recommendedName>
        <fullName evidence="3">Ankyrin</fullName>
    </recommendedName>
</protein>
<dbReference type="Proteomes" id="UP001499854">
    <property type="component" value="Unassembled WGS sequence"/>
</dbReference>
<keyword evidence="2" id="KW-1185">Reference proteome</keyword>
<dbReference type="EMBL" id="BAAAQM010000017">
    <property type="protein sequence ID" value="GAA1971388.1"/>
    <property type="molecule type" value="Genomic_DNA"/>
</dbReference>
<name>A0ABP5CZ32_9ACTN</name>
<reference evidence="2" key="1">
    <citation type="journal article" date="2019" name="Int. J. Syst. Evol. Microbiol.">
        <title>The Global Catalogue of Microorganisms (GCM) 10K type strain sequencing project: providing services to taxonomists for standard genome sequencing and annotation.</title>
        <authorList>
            <consortium name="The Broad Institute Genomics Platform"/>
            <consortium name="The Broad Institute Genome Sequencing Center for Infectious Disease"/>
            <person name="Wu L."/>
            <person name="Ma J."/>
        </authorList>
    </citation>
    <scope>NUCLEOTIDE SEQUENCE [LARGE SCALE GENOMIC DNA]</scope>
    <source>
        <strain evidence="2">JCM 16013</strain>
    </source>
</reference>
<comment type="caution">
    <text evidence="1">The sequence shown here is derived from an EMBL/GenBank/DDBJ whole genome shotgun (WGS) entry which is preliminary data.</text>
</comment>
<proteinExistence type="predicted"/>
<organism evidence="1 2">
    <name type="scientific">Catenulispora subtropica</name>
    <dbReference type="NCBI Taxonomy" id="450798"/>
    <lineage>
        <taxon>Bacteria</taxon>
        <taxon>Bacillati</taxon>
        <taxon>Actinomycetota</taxon>
        <taxon>Actinomycetes</taxon>
        <taxon>Catenulisporales</taxon>
        <taxon>Catenulisporaceae</taxon>
        <taxon>Catenulispora</taxon>
    </lineage>
</organism>
<gene>
    <name evidence="1" type="ORF">GCM10009838_33390</name>
</gene>
<evidence type="ECO:0008006" key="3">
    <source>
        <dbReference type="Google" id="ProtNLM"/>
    </source>
</evidence>
<evidence type="ECO:0000313" key="1">
    <source>
        <dbReference type="EMBL" id="GAA1971388.1"/>
    </source>
</evidence>
<sequence length="130" mass="13459">MGGAPGSQTPFGPLVPQSWRQLGRGQERLTDHDGMQALLDVIGCDGPELSLTALADPSGLDLPALRAHSWLLLVNAVSAYGAGSWPEYADVVMRLIELGADPDAEQHGVTPRTLASSVHGLALPGDGVVG</sequence>
<accession>A0ABP5CZ32</accession>
<evidence type="ECO:0000313" key="2">
    <source>
        <dbReference type="Proteomes" id="UP001499854"/>
    </source>
</evidence>